<name>A0A814AAK0_ADIRI</name>
<dbReference type="PROSITE" id="PS01251">
    <property type="entry name" value="PCNA_1"/>
    <property type="match status" value="1"/>
</dbReference>
<evidence type="ECO:0000256" key="4">
    <source>
        <dbReference type="ARBA" id="ARBA00023125"/>
    </source>
</evidence>
<dbReference type="PANTHER" id="PTHR11352:SF0">
    <property type="entry name" value="PROLIFERATING CELL NUCLEAR ANTIGEN"/>
    <property type="match status" value="1"/>
</dbReference>
<evidence type="ECO:0000256" key="6">
    <source>
        <dbReference type="RuleBase" id="RU000641"/>
    </source>
</evidence>
<comment type="subcellular location">
    <subcellularLocation>
        <location evidence="1 6">Nucleus</location>
    </subcellularLocation>
</comment>
<dbReference type="HAMAP" id="MF_00317">
    <property type="entry name" value="DNApol_clamp_arch"/>
    <property type="match status" value="1"/>
</dbReference>
<keyword evidence="4 7" id="KW-0238">DNA-binding</keyword>
<dbReference type="NCBIfam" id="TIGR00590">
    <property type="entry name" value="pcna"/>
    <property type="match status" value="1"/>
</dbReference>
<dbReference type="GO" id="GO:0030337">
    <property type="term" value="F:DNA polymerase processivity factor activity"/>
    <property type="evidence" value="ECO:0007669"/>
    <property type="project" value="InterPro"/>
</dbReference>
<dbReference type="FunFam" id="3.70.10.10:FF:000001">
    <property type="entry name" value="Proliferating cell nuclear antigen"/>
    <property type="match status" value="1"/>
</dbReference>
<dbReference type="EMBL" id="CAJNOR010000430">
    <property type="protein sequence ID" value="CAF0912165.1"/>
    <property type="molecule type" value="Genomic_DNA"/>
</dbReference>
<feature type="region of interest" description="Disordered" evidence="8">
    <location>
        <begin position="146"/>
        <end position="210"/>
    </location>
</feature>
<dbReference type="PROSITE" id="PS00293">
    <property type="entry name" value="PCNA_2"/>
    <property type="match status" value="1"/>
</dbReference>
<comment type="similarity">
    <text evidence="2 7">Belongs to the PCNA family.</text>
</comment>
<feature type="compositionally biased region" description="Polar residues" evidence="8">
    <location>
        <begin position="200"/>
        <end position="210"/>
    </location>
</feature>
<comment type="function">
    <text evidence="6">This protein is an auxiliary protein of DNA polymerase delta and is involved in the control of eukaryotic DNA replication by increasing the polymerase's processivity during elongation of the leading strand.</text>
</comment>
<evidence type="ECO:0000313" key="12">
    <source>
        <dbReference type="Proteomes" id="UP000663828"/>
    </source>
</evidence>
<feature type="compositionally biased region" description="Polar residues" evidence="8">
    <location>
        <begin position="146"/>
        <end position="161"/>
    </location>
</feature>
<dbReference type="PRINTS" id="PR00339">
    <property type="entry name" value="PCNACYCLIN"/>
</dbReference>
<dbReference type="InterPro" id="IPR000730">
    <property type="entry name" value="Pr_cel_nuc_antig"/>
</dbReference>
<dbReference type="Proteomes" id="UP000663828">
    <property type="component" value="Unassembled WGS sequence"/>
</dbReference>
<evidence type="ECO:0000256" key="1">
    <source>
        <dbReference type="ARBA" id="ARBA00004123"/>
    </source>
</evidence>
<dbReference type="InterPro" id="IPR022648">
    <property type="entry name" value="Pr_cel_nuc_antig_N"/>
</dbReference>
<dbReference type="InterPro" id="IPR022649">
    <property type="entry name" value="Pr_cel_nuc_antig_C"/>
</dbReference>
<dbReference type="InterPro" id="IPR046938">
    <property type="entry name" value="DNA_clamp_sf"/>
</dbReference>
<dbReference type="SUPFAM" id="SSF55979">
    <property type="entry name" value="DNA clamp"/>
    <property type="match status" value="2"/>
</dbReference>
<evidence type="ECO:0000256" key="5">
    <source>
        <dbReference type="ARBA" id="ARBA00023242"/>
    </source>
</evidence>
<feature type="domain" description="Proliferating cell nuclear antigen PCNA N-terminal" evidence="9">
    <location>
        <begin position="333"/>
        <end position="455"/>
    </location>
</feature>
<evidence type="ECO:0000256" key="2">
    <source>
        <dbReference type="ARBA" id="ARBA00010462"/>
    </source>
</evidence>
<evidence type="ECO:0000259" key="10">
    <source>
        <dbReference type="Pfam" id="PF02747"/>
    </source>
</evidence>
<gene>
    <name evidence="11" type="ORF">XAT740_LOCUS8596</name>
</gene>
<keyword evidence="3 7" id="KW-0235">DNA replication</keyword>
<evidence type="ECO:0000313" key="11">
    <source>
        <dbReference type="EMBL" id="CAF0912165.1"/>
    </source>
</evidence>
<dbReference type="GO" id="GO:0006298">
    <property type="term" value="P:mismatch repair"/>
    <property type="evidence" value="ECO:0007669"/>
    <property type="project" value="TreeGrafter"/>
</dbReference>
<comment type="caution">
    <text evidence="11">The sequence shown here is derived from an EMBL/GenBank/DDBJ whole genome shotgun (WGS) entry which is preliminary data.</text>
</comment>
<dbReference type="GO" id="GO:0003677">
    <property type="term" value="F:DNA binding"/>
    <property type="evidence" value="ECO:0007669"/>
    <property type="project" value="UniProtKB-KW"/>
</dbReference>
<evidence type="ECO:0000256" key="7">
    <source>
        <dbReference type="RuleBase" id="RU003671"/>
    </source>
</evidence>
<dbReference type="Pfam" id="PF00705">
    <property type="entry name" value="PCNA_N"/>
    <property type="match status" value="1"/>
</dbReference>
<dbReference type="GO" id="GO:0006275">
    <property type="term" value="P:regulation of DNA replication"/>
    <property type="evidence" value="ECO:0007669"/>
    <property type="project" value="InterPro"/>
</dbReference>
<protein>
    <recommendedName>
        <fullName evidence="6">DNA sliding clamp PCNA</fullName>
    </recommendedName>
</protein>
<feature type="compositionally biased region" description="Polar residues" evidence="8">
    <location>
        <begin position="169"/>
        <end position="181"/>
    </location>
</feature>
<feature type="domain" description="Proliferating cell nuclear antigen PCNA C-terminal" evidence="10">
    <location>
        <begin position="457"/>
        <end position="584"/>
    </location>
</feature>
<dbReference type="AlphaFoldDB" id="A0A814AAK0"/>
<dbReference type="GO" id="GO:0019985">
    <property type="term" value="P:translesion synthesis"/>
    <property type="evidence" value="ECO:0007669"/>
    <property type="project" value="TreeGrafter"/>
</dbReference>
<dbReference type="Pfam" id="PF02747">
    <property type="entry name" value="PCNA_C"/>
    <property type="match status" value="1"/>
</dbReference>
<evidence type="ECO:0000259" key="9">
    <source>
        <dbReference type="Pfam" id="PF00705"/>
    </source>
</evidence>
<dbReference type="InterPro" id="IPR022659">
    <property type="entry name" value="Pr_cel_nuc_antig_CS"/>
</dbReference>
<sequence>MIHQSFEGCAPKQNPRISLNFLTDIVQFSSRIIRLVINILYVYRFLTAINGLRLRSQLNEDDEMLKIRAPYMCATRHHLSVEPDVIELHKELRKIMYRFKHEVRYIAHTIQHYPHLIFQTVPLLESSVGKLQCHLDDLEMAATFNGNTDGQANPTCNTATKHQTRYKSKNNNQQLPGYQSESDSQKTQVKTSKKQEKSSPSQVSLHQSGKLQRLEMDEEQVYIITRNIHLALHTLLINTKLVHLTTKDGMKAGTSTLLFPFIYDIGKKFCLSFYYLQLLSKYVSHRAIQSENRPVPPLTDIRVNLHPANRNVITEANQFLVDNVRRWFGKYVSARLLHGSIFAKVIEGLRELVNEATWECSGNGITLQAMDSSHVALVSLVMRSEGFESYRCDRNMSLGISLVSMSKVLKTMGKDDSLTIRVNDDSDSIIIAMESQNQDKFADYELRLMDLDSEHLGIPDTDYSCAIKMPSSEFSRICRDMSIMGDSVLICTTKEGVKFSAKGDLGQGSIRLVQTTNIEKEEEAVIIEMKEAVALTFAVRYLSMFCKAAPLSPQVGLSLSEDTPLMCEFKIAEMGHVRFYLAPKIEDAEN</sequence>
<dbReference type="GO" id="GO:0043626">
    <property type="term" value="C:PCNA complex"/>
    <property type="evidence" value="ECO:0007669"/>
    <property type="project" value="TreeGrafter"/>
</dbReference>
<evidence type="ECO:0000256" key="8">
    <source>
        <dbReference type="SAM" id="MobiDB-lite"/>
    </source>
</evidence>
<keyword evidence="12" id="KW-1185">Reference proteome</keyword>
<dbReference type="CDD" id="cd00577">
    <property type="entry name" value="PCNA"/>
    <property type="match status" value="1"/>
</dbReference>
<proteinExistence type="inferred from homology"/>
<evidence type="ECO:0000256" key="3">
    <source>
        <dbReference type="ARBA" id="ARBA00022705"/>
    </source>
</evidence>
<keyword evidence="5 6" id="KW-0539">Nucleus</keyword>
<dbReference type="GO" id="GO:0006272">
    <property type="term" value="P:leading strand elongation"/>
    <property type="evidence" value="ECO:0007669"/>
    <property type="project" value="TreeGrafter"/>
</dbReference>
<dbReference type="PANTHER" id="PTHR11352">
    <property type="entry name" value="PROLIFERATING CELL NUCLEAR ANTIGEN"/>
    <property type="match status" value="1"/>
</dbReference>
<dbReference type="Gene3D" id="3.70.10.10">
    <property type="match status" value="1"/>
</dbReference>
<organism evidence="11 12">
    <name type="scientific">Adineta ricciae</name>
    <name type="common">Rotifer</name>
    <dbReference type="NCBI Taxonomy" id="249248"/>
    <lineage>
        <taxon>Eukaryota</taxon>
        <taxon>Metazoa</taxon>
        <taxon>Spiralia</taxon>
        <taxon>Gnathifera</taxon>
        <taxon>Rotifera</taxon>
        <taxon>Eurotatoria</taxon>
        <taxon>Bdelloidea</taxon>
        <taxon>Adinetida</taxon>
        <taxon>Adinetidae</taxon>
        <taxon>Adineta</taxon>
    </lineage>
</organism>
<reference evidence="11" key="1">
    <citation type="submission" date="2021-02" db="EMBL/GenBank/DDBJ databases">
        <authorList>
            <person name="Nowell W R."/>
        </authorList>
    </citation>
    <scope>NUCLEOTIDE SEQUENCE</scope>
</reference>
<accession>A0A814AAK0</accession>